<dbReference type="EMBL" id="BMDZ01000001">
    <property type="protein sequence ID" value="GGB22988.1"/>
    <property type="molecule type" value="Genomic_DNA"/>
</dbReference>
<evidence type="ECO:0008006" key="3">
    <source>
        <dbReference type="Google" id="ProtNLM"/>
    </source>
</evidence>
<accession>A0ABQ1I7X9</accession>
<evidence type="ECO:0000313" key="2">
    <source>
        <dbReference type="Proteomes" id="UP000603352"/>
    </source>
</evidence>
<dbReference type="RefSeq" id="WP_188573926.1">
    <property type="nucleotide sequence ID" value="NZ_BMDZ01000001.1"/>
</dbReference>
<name>A0ABQ1I7X9_9PROT</name>
<gene>
    <name evidence="1" type="ORF">GCM10011505_00260</name>
</gene>
<reference evidence="2" key="1">
    <citation type="journal article" date="2019" name="Int. J. Syst. Evol. Microbiol.">
        <title>The Global Catalogue of Microorganisms (GCM) 10K type strain sequencing project: providing services to taxonomists for standard genome sequencing and annotation.</title>
        <authorList>
            <consortium name="The Broad Institute Genomics Platform"/>
            <consortium name="The Broad Institute Genome Sequencing Center for Infectious Disease"/>
            <person name="Wu L."/>
            <person name="Ma J."/>
        </authorList>
    </citation>
    <scope>NUCLEOTIDE SEQUENCE [LARGE SCALE GENOMIC DNA]</scope>
    <source>
        <strain evidence="2">CGMCC 1.10188</strain>
    </source>
</reference>
<dbReference type="Proteomes" id="UP000603352">
    <property type="component" value="Unassembled WGS sequence"/>
</dbReference>
<comment type="caution">
    <text evidence="1">The sequence shown here is derived from an EMBL/GenBank/DDBJ whole genome shotgun (WGS) entry which is preliminary data.</text>
</comment>
<protein>
    <recommendedName>
        <fullName evidence="3">TetR family transcriptional regulator</fullName>
    </recommendedName>
</protein>
<evidence type="ECO:0000313" key="1">
    <source>
        <dbReference type="EMBL" id="GGB22988.1"/>
    </source>
</evidence>
<keyword evidence="2" id="KW-1185">Reference proteome</keyword>
<sequence length="68" mass="7706">MAAFTALETSIRQLQEGRILRQPQQIFAALSTLLGQVSVFVLHHRRDWSAPVIIADRIEAMMSDRRAS</sequence>
<proteinExistence type="predicted"/>
<organism evidence="1 2">
    <name type="scientific">Tistrella bauzanensis</name>
    <dbReference type="NCBI Taxonomy" id="657419"/>
    <lineage>
        <taxon>Bacteria</taxon>
        <taxon>Pseudomonadati</taxon>
        <taxon>Pseudomonadota</taxon>
        <taxon>Alphaproteobacteria</taxon>
        <taxon>Geminicoccales</taxon>
        <taxon>Geminicoccaceae</taxon>
        <taxon>Tistrella</taxon>
    </lineage>
</organism>